<keyword evidence="2" id="KW-1185">Reference proteome</keyword>
<dbReference type="OrthoDB" id="2406606at2759"/>
<evidence type="ECO:0000313" key="2">
    <source>
        <dbReference type="Proteomes" id="UP000789405"/>
    </source>
</evidence>
<feature type="non-terminal residue" evidence="1">
    <location>
        <position position="1"/>
    </location>
</feature>
<evidence type="ECO:0000313" key="1">
    <source>
        <dbReference type="EMBL" id="CAG8783727.1"/>
    </source>
</evidence>
<name>A0A9N9JI36_9GLOM</name>
<feature type="non-terminal residue" evidence="1">
    <location>
        <position position="297"/>
    </location>
</feature>
<dbReference type="EMBL" id="CAJVPY010022783">
    <property type="protein sequence ID" value="CAG8783727.1"/>
    <property type="molecule type" value="Genomic_DNA"/>
</dbReference>
<protein>
    <submittedName>
        <fullName evidence="1">14031_t:CDS:1</fullName>
    </submittedName>
</protein>
<accession>A0A9N9JI36</accession>
<dbReference type="Proteomes" id="UP000789405">
    <property type="component" value="Unassembled WGS sequence"/>
</dbReference>
<comment type="caution">
    <text evidence="1">The sequence shown here is derived from an EMBL/GenBank/DDBJ whole genome shotgun (WGS) entry which is preliminary data.</text>
</comment>
<sequence>DNYFRSRLVAQALANDETKDTYEHPRVFITDADSGMDAAIDIHYSNTYPLHCIYHISQNLIRNLKALLSSSFNDFIKDFYLSGISSTSRVESENAVIKNVLQGRPSLCELAAILDLRLSDEARYKYLTEEMLFRQRHEIIQSLDYYTITELPNDSYAEESYDTQQIHLTFLLEDLSPNKIIAKIRGNDVFGPEAVQSAVEAGGESLCHPEQVENPIERRHRGRSSVKRFKSSTEQVKNKKSQNKCGKCGVVGHYAPTYTITLDYGINATEDKKSFEWNLKSIEHSPEIIAIRVLKKD</sequence>
<reference evidence="1" key="1">
    <citation type="submission" date="2021-06" db="EMBL/GenBank/DDBJ databases">
        <authorList>
            <person name="Kallberg Y."/>
            <person name="Tangrot J."/>
            <person name="Rosling A."/>
        </authorList>
    </citation>
    <scope>NUCLEOTIDE SEQUENCE</scope>
    <source>
        <strain evidence="1">MA453B</strain>
    </source>
</reference>
<organism evidence="1 2">
    <name type="scientific">Dentiscutata erythropus</name>
    <dbReference type="NCBI Taxonomy" id="1348616"/>
    <lineage>
        <taxon>Eukaryota</taxon>
        <taxon>Fungi</taxon>
        <taxon>Fungi incertae sedis</taxon>
        <taxon>Mucoromycota</taxon>
        <taxon>Glomeromycotina</taxon>
        <taxon>Glomeromycetes</taxon>
        <taxon>Diversisporales</taxon>
        <taxon>Gigasporaceae</taxon>
        <taxon>Dentiscutata</taxon>
    </lineage>
</organism>
<proteinExistence type="predicted"/>
<gene>
    <name evidence="1" type="ORF">DERYTH_LOCUS19979</name>
</gene>
<dbReference type="AlphaFoldDB" id="A0A9N9JI36"/>